<accession>A0ABQ7ZCE7</accession>
<keyword evidence="2" id="KW-1185">Reference proteome</keyword>
<comment type="caution">
    <text evidence="1">The sequence shown here is derived from an EMBL/GenBank/DDBJ whole genome shotgun (WGS) entry which is preliminary data.</text>
</comment>
<feature type="non-terminal residue" evidence="1">
    <location>
        <position position="1"/>
    </location>
</feature>
<dbReference type="Proteomes" id="UP000824890">
    <property type="component" value="Unassembled WGS sequence"/>
</dbReference>
<evidence type="ECO:0000313" key="2">
    <source>
        <dbReference type="Proteomes" id="UP000824890"/>
    </source>
</evidence>
<organism evidence="1 2">
    <name type="scientific">Brassica napus</name>
    <name type="common">Rape</name>
    <dbReference type="NCBI Taxonomy" id="3708"/>
    <lineage>
        <taxon>Eukaryota</taxon>
        <taxon>Viridiplantae</taxon>
        <taxon>Streptophyta</taxon>
        <taxon>Embryophyta</taxon>
        <taxon>Tracheophyta</taxon>
        <taxon>Spermatophyta</taxon>
        <taxon>Magnoliopsida</taxon>
        <taxon>eudicotyledons</taxon>
        <taxon>Gunneridae</taxon>
        <taxon>Pentapetalae</taxon>
        <taxon>rosids</taxon>
        <taxon>malvids</taxon>
        <taxon>Brassicales</taxon>
        <taxon>Brassicaceae</taxon>
        <taxon>Brassiceae</taxon>
        <taxon>Brassica</taxon>
    </lineage>
</organism>
<protein>
    <submittedName>
        <fullName evidence="1">Uncharacterized protein</fullName>
    </submittedName>
</protein>
<proteinExistence type="predicted"/>
<evidence type="ECO:0000313" key="1">
    <source>
        <dbReference type="EMBL" id="KAH0877877.1"/>
    </source>
</evidence>
<gene>
    <name evidence="1" type="ORF">HID58_065271</name>
</gene>
<dbReference type="EMBL" id="JAGKQM010000015">
    <property type="protein sequence ID" value="KAH0877877.1"/>
    <property type="molecule type" value="Genomic_DNA"/>
</dbReference>
<reference evidence="1 2" key="1">
    <citation type="submission" date="2021-05" db="EMBL/GenBank/DDBJ databases">
        <title>Genome Assembly of Synthetic Allotetraploid Brassica napus Reveals Homoeologous Exchanges between Subgenomes.</title>
        <authorList>
            <person name="Davis J.T."/>
        </authorList>
    </citation>
    <scope>NUCLEOTIDE SEQUENCE [LARGE SCALE GENOMIC DNA]</scope>
    <source>
        <strain evidence="2">cv. Da-Ae</strain>
        <tissue evidence="1">Seedling</tissue>
    </source>
</reference>
<name>A0ABQ7ZCE7_BRANA</name>
<sequence length="79" mass="9248">IKVKCPKRKMVKRNNALNGVPSERLESVVKELDMKILKKAKVPWKNRNIHSSISTHERNHDTLFLLQLPSCLVSWEEEK</sequence>